<proteinExistence type="predicted"/>
<accession>A0AAV0CL81</accession>
<feature type="region of interest" description="Disordered" evidence="1">
    <location>
        <begin position="143"/>
        <end position="167"/>
    </location>
</feature>
<organism evidence="2 3">
    <name type="scientific">Cuscuta epithymum</name>
    <dbReference type="NCBI Taxonomy" id="186058"/>
    <lineage>
        <taxon>Eukaryota</taxon>
        <taxon>Viridiplantae</taxon>
        <taxon>Streptophyta</taxon>
        <taxon>Embryophyta</taxon>
        <taxon>Tracheophyta</taxon>
        <taxon>Spermatophyta</taxon>
        <taxon>Magnoliopsida</taxon>
        <taxon>eudicotyledons</taxon>
        <taxon>Gunneridae</taxon>
        <taxon>Pentapetalae</taxon>
        <taxon>asterids</taxon>
        <taxon>lamiids</taxon>
        <taxon>Solanales</taxon>
        <taxon>Convolvulaceae</taxon>
        <taxon>Cuscuteae</taxon>
        <taxon>Cuscuta</taxon>
        <taxon>Cuscuta subgen. Cuscuta</taxon>
    </lineage>
</organism>
<dbReference type="EMBL" id="CAMAPF010000031">
    <property type="protein sequence ID" value="CAH9078002.1"/>
    <property type="molecule type" value="Genomic_DNA"/>
</dbReference>
<reference evidence="2" key="1">
    <citation type="submission" date="2022-07" db="EMBL/GenBank/DDBJ databases">
        <authorList>
            <person name="Macas J."/>
            <person name="Novak P."/>
            <person name="Neumann P."/>
        </authorList>
    </citation>
    <scope>NUCLEOTIDE SEQUENCE</scope>
</reference>
<comment type="caution">
    <text evidence="2">The sequence shown here is derived from an EMBL/GenBank/DDBJ whole genome shotgun (WGS) entry which is preliminary data.</text>
</comment>
<evidence type="ECO:0000313" key="2">
    <source>
        <dbReference type="EMBL" id="CAH9078002.1"/>
    </source>
</evidence>
<sequence>MSVQLCYDPSKAGIEVDKCALIPPESGFHLVCLCEECVPKLRELFAFEKEIKSKRRIVEEYLYLINRTQDRSVFLSTAVERTKKMLDLLLNNLSTAYKKSGISFTLQRSASVVKLEQTDLVIARLLVQHDLMNDFENENAIEICDEDDDDDDEGENEEEEGKEEKTDEIIPIGSKIRSLLYLYGETKVRDVAHSLLERIGNLEKELWEAQKSAVGENKPMDPLIPMKCIEEQIRLIKKLPVEELYDEVKELVSQLTHRNEKVGTALAASDVVSNTCDAMIQIRNDFLRKYNKCDISSLTNGNGNKHGLNGFGETLDSLLIQVKLFKDRWETDYAPFFTPYDRLDPKRQRTD</sequence>
<evidence type="ECO:0000313" key="3">
    <source>
        <dbReference type="Proteomes" id="UP001152523"/>
    </source>
</evidence>
<dbReference type="AlphaFoldDB" id="A0AAV0CL81"/>
<dbReference type="Proteomes" id="UP001152523">
    <property type="component" value="Unassembled WGS sequence"/>
</dbReference>
<keyword evidence="3" id="KW-1185">Reference proteome</keyword>
<evidence type="ECO:0000256" key="1">
    <source>
        <dbReference type="SAM" id="MobiDB-lite"/>
    </source>
</evidence>
<gene>
    <name evidence="2" type="ORF">CEPIT_LOCUS6392</name>
</gene>
<feature type="compositionally biased region" description="Acidic residues" evidence="1">
    <location>
        <begin position="143"/>
        <end position="161"/>
    </location>
</feature>
<name>A0AAV0CL81_9ASTE</name>
<protein>
    <submittedName>
        <fullName evidence="2">Uncharacterized protein</fullName>
    </submittedName>
</protein>